<accession>A0ABV4P650</accession>
<dbReference type="RefSeq" id="WP_371841536.1">
    <property type="nucleotide sequence ID" value="NZ_JBGMEK010000129.1"/>
</dbReference>
<dbReference type="EMBL" id="JBGMEK010000129">
    <property type="protein sequence ID" value="MFA0813727.1"/>
    <property type="molecule type" value="Genomic_DNA"/>
</dbReference>
<reference evidence="1 2" key="1">
    <citation type="submission" date="2024-08" db="EMBL/GenBank/DDBJ databases">
        <authorList>
            <person name="Ishaq N."/>
        </authorList>
    </citation>
    <scope>NUCLEOTIDE SEQUENCE [LARGE SCALE GENOMIC DNA]</scope>
    <source>
        <strain evidence="1 2">DSM 18651</strain>
    </source>
</reference>
<evidence type="ECO:0000313" key="1">
    <source>
        <dbReference type="EMBL" id="MFA0813727.1"/>
    </source>
</evidence>
<name>A0ABV4P650_9GAMM</name>
<comment type="caution">
    <text evidence="1">The sequence shown here is derived from an EMBL/GenBank/DDBJ whole genome shotgun (WGS) entry which is preliminary data.</text>
</comment>
<dbReference type="Proteomes" id="UP001569428">
    <property type="component" value="Unassembled WGS sequence"/>
</dbReference>
<protein>
    <submittedName>
        <fullName evidence="1">Uncharacterized protein</fullName>
    </submittedName>
</protein>
<sequence length="321" mass="33058">MGFLDSLMGGGSESSSRSYIDEDQKGYLNDIWGEGQRLYNSGQSPVADMTPEMQQYIQAAMGFGNTANGYANQMTGAANGFGNTANVMQNYLNQVMGGGGFQTPMQNGVDMNTVNSLIDNDLLNSQITASTRDIYRDLNENQLPGIASGAVSTGNAGSTRRGVAEAIAARGADDRASDVAAGIRSNAYNQAVGVAANQASANQNAQMNTNNLNANMATSNFGTAGNLFNSGYGNAFNMGMGGVNMMGQGGSAMQNYMQQVAMAPWQKLQLYQGSVGNPIMLNESTQTQSGSPLGAMAGVLSGLGTGGLGWTPFAASAAAGG</sequence>
<evidence type="ECO:0000313" key="2">
    <source>
        <dbReference type="Proteomes" id="UP001569428"/>
    </source>
</evidence>
<gene>
    <name evidence="1" type="ORF">ACCI49_22835</name>
</gene>
<organism evidence="1 2">
    <name type="scientific">Microbulbifer epialgicus</name>
    <dbReference type="NCBI Taxonomy" id="393907"/>
    <lineage>
        <taxon>Bacteria</taxon>
        <taxon>Pseudomonadati</taxon>
        <taxon>Pseudomonadota</taxon>
        <taxon>Gammaproteobacteria</taxon>
        <taxon>Cellvibrionales</taxon>
        <taxon>Microbulbiferaceae</taxon>
        <taxon>Microbulbifer</taxon>
    </lineage>
</organism>
<keyword evidence="2" id="KW-1185">Reference proteome</keyword>
<proteinExistence type="predicted"/>